<dbReference type="Pfam" id="PF00873">
    <property type="entry name" value="ACR_tran"/>
    <property type="match status" value="1"/>
</dbReference>
<keyword evidence="7 9" id="KW-1133">Transmembrane helix</keyword>
<keyword evidence="5" id="KW-0997">Cell inner membrane</keyword>
<feature type="transmembrane region" description="Helical" evidence="9">
    <location>
        <begin position="868"/>
        <end position="887"/>
    </location>
</feature>
<dbReference type="Proteomes" id="UP000000440">
    <property type="component" value="Chromosome"/>
</dbReference>
<dbReference type="NCBIfam" id="NF000282">
    <property type="entry name" value="RND_permease_1"/>
    <property type="match status" value="1"/>
</dbReference>
<dbReference type="Gene3D" id="1.20.1640.10">
    <property type="entry name" value="Multidrug efflux transporter AcrB transmembrane domain"/>
    <property type="match status" value="2"/>
</dbReference>
<dbReference type="Gene3D" id="3.30.70.1320">
    <property type="entry name" value="Multidrug efflux transporter AcrB pore domain like"/>
    <property type="match status" value="1"/>
</dbReference>
<dbReference type="InterPro" id="IPR004764">
    <property type="entry name" value="MdtF-like"/>
</dbReference>
<evidence type="ECO:0000256" key="9">
    <source>
        <dbReference type="SAM" id="Phobius"/>
    </source>
</evidence>
<reference evidence="10 11" key="1">
    <citation type="journal article" date="2002" name="DNA Res.">
        <title>Complete genome structure of the thermophilic cyanobacterium Thermosynechococcus elongatus BP-1.</title>
        <authorList>
            <person name="Nakamura Y."/>
            <person name="Kaneko T."/>
            <person name="Sato S."/>
            <person name="Ikeuchi M."/>
            <person name="Katoh H."/>
            <person name="Sasamoto S."/>
            <person name="Watanabe A."/>
            <person name="Iriguchi M."/>
            <person name="Kawashima K."/>
            <person name="Kimura T."/>
            <person name="Kishida Y."/>
            <person name="Kiyokawa C."/>
            <person name="Kohara M."/>
            <person name="Matsumoto M."/>
            <person name="Matsuno A."/>
            <person name="Nakazaki N."/>
            <person name="Shimpo S."/>
            <person name="Sugimoto M."/>
            <person name="Takeuchi C."/>
            <person name="Yamada M."/>
            <person name="Tabata S."/>
        </authorList>
    </citation>
    <scope>NUCLEOTIDE SEQUENCE [LARGE SCALE GENOMIC DNA]</scope>
    <source>
        <strain evidence="11">IAM M-273 / NIES-2133 / BP-1</strain>
    </source>
</reference>
<feature type="transmembrane region" description="Helical" evidence="9">
    <location>
        <begin position="343"/>
        <end position="362"/>
    </location>
</feature>
<dbReference type="NCBIfam" id="TIGR00915">
    <property type="entry name" value="2A0602"/>
    <property type="match status" value="1"/>
</dbReference>
<name>Q8DIH0_THEVB</name>
<dbReference type="PRINTS" id="PR00702">
    <property type="entry name" value="ACRIFLAVINRP"/>
</dbReference>
<dbReference type="SUPFAM" id="SSF82714">
    <property type="entry name" value="Multidrug efflux transporter AcrB TolC docking domain, DN and DC subdomains"/>
    <property type="match status" value="2"/>
</dbReference>
<dbReference type="GO" id="GO:0042910">
    <property type="term" value="F:xenobiotic transmembrane transporter activity"/>
    <property type="evidence" value="ECO:0007669"/>
    <property type="project" value="TreeGrafter"/>
</dbReference>
<dbReference type="InterPro" id="IPR027463">
    <property type="entry name" value="AcrB_DN_DC_subdom"/>
</dbReference>
<dbReference type="FunFam" id="3.30.70.1430:FF:000001">
    <property type="entry name" value="Efflux pump membrane transporter"/>
    <property type="match status" value="1"/>
</dbReference>
<feature type="transmembrane region" description="Helical" evidence="9">
    <location>
        <begin position="894"/>
        <end position="914"/>
    </location>
</feature>
<feature type="transmembrane region" description="Helical" evidence="9">
    <location>
        <begin position="441"/>
        <end position="461"/>
    </location>
</feature>
<dbReference type="GO" id="GO:0009636">
    <property type="term" value="P:response to toxic substance"/>
    <property type="evidence" value="ECO:0007669"/>
    <property type="project" value="UniProtKB-ARBA"/>
</dbReference>
<dbReference type="FunFam" id="1.20.1640.10:FF:000001">
    <property type="entry name" value="Efflux pump membrane transporter"/>
    <property type="match status" value="1"/>
</dbReference>
<dbReference type="eggNOG" id="COG0841">
    <property type="taxonomic scope" value="Bacteria"/>
</dbReference>
<keyword evidence="11" id="KW-1185">Reference proteome</keyword>
<dbReference type="Gene3D" id="3.30.70.1440">
    <property type="entry name" value="Multidrug efflux transporter AcrB pore domain"/>
    <property type="match status" value="1"/>
</dbReference>
<sequence>MISNFFIKRPVFATVCSLLIILVGAIALPTLPIEYYPNVRPPTIQVSANYAGANAETVETNVTTILETQINGVEGMDYIDSTSNSFGNSNITITFTEGYDENIAAVDVNNLVASVTSQLPPEVINTGVNVSKSTNQIVLALALYPEEGYDYDATFISNYATLYVVQPLQRLKGVGKVQIFGQRTYAMRIWLDPNRLASRGLTAQDVVGALSDQNVQVGAGIIGAPPAPEGQEFQISIQAQSRLASEEEFADIIIQRGEDGSVVRIRDVGRTELGAQNYNTNFQFDGRNAVGIGIYQLSSANALDIARAVEAEMAILAEKFPPGLKWSVGFSTTDAVQESIKEVVITLIVAIILVIAVIFLFLQDWRATIIPSVTIPVSLIGTFAFMKAFGFSINSLTMFGLVLATGLVVDDAIVVVENVTRLIEEEGMTPQEAASRSMEEVTGALIATSLVMMAVFIPVAFFPGVTGRLYQQFALTIVFAIALSTFNALTLSPPLCALLLRRERPPMANFILFRWINRLIERTRRGYAGSLNVIVRLKYWVLAGFVALLGVTYWLFQIVPGGFVPEEDQGYFVTLVQSPQGVSLEYTSNIVFKIADAIARNPAVEHTFAIGGFSFFGIGSDKGIIFTSLKPWSQRPALDQLLPQFQKVVAGELGAVVFSSNVPTIDLGGSGLGGFDMQVMDQQGLGLETLASSVNELILKANSTPGFVAVNTPFAINAPQLNVTVDRTRALALGISLKDIFNAMQIYLGSLYVNQFTIFARSYQVIVQADKQFRSNPDDINRIYVRSEQNALIPLSNLVKIEEVSAPPIIYHHNLFRSAEVTGQNVPPLSDRQAMMTMASLAEEVLPNGIGYSWTGLSLESLRSAGQAPLIFGLGLVFVFLVLSAQYESYIDPLIIILSVPLAIMGALLAQWLRGLNNDVFCQIGLVMLIGLASKNAILIVEFANQIRESKGTAIVKSVINAAEERLRPILMTAISFILGIFPLVIATGSGAKSRHSLGTSVTGGMIAATFLSFFVVPIIYILIKEVVARLTKEKPEDATPTAS</sequence>
<dbReference type="KEGG" id="tel:tll1618"/>
<dbReference type="SUPFAM" id="SSF82866">
    <property type="entry name" value="Multidrug efflux transporter AcrB transmembrane domain"/>
    <property type="match status" value="2"/>
</dbReference>
<dbReference type="GO" id="GO:0005886">
    <property type="term" value="C:plasma membrane"/>
    <property type="evidence" value="ECO:0007669"/>
    <property type="project" value="UniProtKB-SubCell"/>
</dbReference>
<evidence type="ECO:0000256" key="2">
    <source>
        <dbReference type="ARBA" id="ARBA00010942"/>
    </source>
</evidence>
<dbReference type="SUPFAM" id="SSF82693">
    <property type="entry name" value="Multidrug efflux transporter AcrB pore domain, PN1, PN2, PC1 and PC2 subdomains"/>
    <property type="match status" value="4"/>
</dbReference>
<dbReference type="STRING" id="197221.gene:10748220"/>
<evidence type="ECO:0000256" key="3">
    <source>
        <dbReference type="ARBA" id="ARBA00022448"/>
    </source>
</evidence>
<keyword evidence="8 9" id="KW-0472">Membrane</keyword>
<comment type="subcellular location">
    <subcellularLocation>
        <location evidence="1">Cell inner membrane</location>
        <topology evidence="1">Multi-pass membrane protein</topology>
    </subcellularLocation>
</comment>
<dbReference type="AlphaFoldDB" id="Q8DIH0"/>
<keyword evidence="6 9" id="KW-0812">Transmembrane</keyword>
<feature type="transmembrane region" description="Helical" evidence="9">
    <location>
        <begin position="473"/>
        <end position="500"/>
    </location>
</feature>
<dbReference type="PANTHER" id="PTHR32063">
    <property type="match status" value="1"/>
</dbReference>
<feature type="transmembrane region" description="Helical" evidence="9">
    <location>
        <begin position="369"/>
        <end position="390"/>
    </location>
</feature>
<feature type="transmembrane region" description="Helical" evidence="9">
    <location>
        <begin position="920"/>
        <end position="941"/>
    </location>
</feature>
<dbReference type="EMBL" id="BA000039">
    <property type="protein sequence ID" value="BAC09170.1"/>
    <property type="molecule type" value="Genomic_DNA"/>
</dbReference>
<evidence type="ECO:0000313" key="11">
    <source>
        <dbReference type="Proteomes" id="UP000000440"/>
    </source>
</evidence>
<evidence type="ECO:0000256" key="8">
    <source>
        <dbReference type="ARBA" id="ARBA00023136"/>
    </source>
</evidence>
<dbReference type="PATRIC" id="fig|197221.4.peg.1696"/>
<keyword evidence="4" id="KW-1003">Cell membrane</keyword>
<dbReference type="InterPro" id="IPR001036">
    <property type="entry name" value="Acrflvin-R"/>
</dbReference>
<dbReference type="Gene3D" id="3.30.70.1430">
    <property type="entry name" value="Multidrug efflux transporter AcrB pore domain"/>
    <property type="match status" value="2"/>
</dbReference>
<keyword evidence="3" id="KW-0813">Transport</keyword>
<gene>
    <name evidence="10" type="ordered locus">tll1618</name>
</gene>
<proteinExistence type="inferred from homology"/>
<feature type="transmembrane region" description="Helical" evidence="9">
    <location>
        <begin position="539"/>
        <end position="556"/>
    </location>
</feature>
<dbReference type="EnsemblBacteria" id="BAC09170">
    <property type="protein sequence ID" value="BAC09170"/>
    <property type="gene ID" value="BAC09170"/>
</dbReference>
<dbReference type="PANTHER" id="PTHR32063:SF11">
    <property type="entry name" value="CATION OR DRUG EFFLUX SYSTEM PROTEIN"/>
    <property type="match status" value="1"/>
</dbReference>
<organism evidence="10 11">
    <name type="scientific">Thermosynechococcus vestitus (strain NIES-2133 / IAM M-273 / BP-1)</name>
    <dbReference type="NCBI Taxonomy" id="197221"/>
    <lineage>
        <taxon>Bacteria</taxon>
        <taxon>Bacillati</taxon>
        <taxon>Cyanobacteriota</taxon>
        <taxon>Cyanophyceae</taxon>
        <taxon>Acaryochloridales</taxon>
        <taxon>Thermosynechococcaceae</taxon>
        <taxon>Thermosynechococcus</taxon>
    </lineage>
</organism>
<feature type="transmembrane region" description="Helical" evidence="9">
    <location>
        <begin position="970"/>
        <end position="992"/>
    </location>
</feature>
<evidence type="ECO:0000256" key="4">
    <source>
        <dbReference type="ARBA" id="ARBA00022475"/>
    </source>
</evidence>
<comment type="similarity">
    <text evidence="2">Belongs to the resistance-nodulation-cell division (RND) (TC 2.A.6) family.</text>
</comment>
<evidence type="ECO:0000313" key="10">
    <source>
        <dbReference type="EMBL" id="BAC09170.1"/>
    </source>
</evidence>
<protein>
    <submittedName>
        <fullName evidence="10">Multidrug efflux transporter</fullName>
    </submittedName>
</protein>
<dbReference type="GO" id="GO:0015562">
    <property type="term" value="F:efflux transmembrane transporter activity"/>
    <property type="evidence" value="ECO:0007669"/>
    <property type="project" value="InterPro"/>
</dbReference>
<evidence type="ECO:0000256" key="7">
    <source>
        <dbReference type="ARBA" id="ARBA00022989"/>
    </source>
</evidence>
<feature type="transmembrane region" description="Helical" evidence="9">
    <location>
        <begin position="396"/>
        <end position="420"/>
    </location>
</feature>
<evidence type="ECO:0000256" key="5">
    <source>
        <dbReference type="ARBA" id="ARBA00022519"/>
    </source>
</evidence>
<evidence type="ECO:0000256" key="6">
    <source>
        <dbReference type="ARBA" id="ARBA00022692"/>
    </source>
</evidence>
<dbReference type="Gene3D" id="3.30.2090.10">
    <property type="entry name" value="Multidrug efflux transporter AcrB TolC docking domain, DN and DC subdomains"/>
    <property type="match status" value="2"/>
</dbReference>
<evidence type="ECO:0000256" key="1">
    <source>
        <dbReference type="ARBA" id="ARBA00004429"/>
    </source>
</evidence>
<dbReference type="RefSeq" id="WP_011057457.1">
    <property type="nucleotide sequence ID" value="NC_004113.1"/>
</dbReference>
<accession>Q8DIH0</accession>
<feature type="transmembrane region" description="Helical" evidence="9">
    <location>
        <begin position="1004"/>
        <end position="1024"/>
    </location>
</feature>